<name>C5LRW4_PERM5</name>
<evidence type="ECO:0000259" key="4">
    <source>
        <dbReference type="Pfam" id="PF02055"/>
    </source>
</evidence>
<dbReference type="AlphaFoldDB" id="C5LRW4"/>
<dbReference type="OrthoDB" id="2160638at2759"/>
<feature type="domain" description="Glycosyl hydrolase family 30 TIM-barrel" evidence="4">
    <location>
        <begin position="2"/>
        <end position="128"/>
    </location>
</feature>
<dbReference type="InterPro" id="IPR017853">
    <property type="entry name" value="GH"/>
</dbReference>
<keyword evidence="6" id="KW-1185">Reference proteome</keyword>
<dbReference type="RefSeq" id="XP_002767808.1">
    <property type="nucleotide sequence ID" value="XM_002767762.1"/>
</dbReference>
<evidence type="ECO:0000313" key="5">
    <source>
        <dbReference type="EMBL" id="EER00526.1"/>
    </source>
</evidence>
<keyword evidence="2" id="KW-0732">Signal</keyword>
<dbReference type="Pfam" id="PF02055">
    <property type="entry name" value="Glyco_hydro_30"/>
    <property type="match status" value="1"/>
</dbReference>
<accession>C5LRW4</accession>
<dbReference type="GO" id="GO:0016020">
    <property type="term" value="C:membrane"/>
    <property type="evidence" value="ECO:0007669"/>
    <property type="project" value="GOC"/>
</dbReference>
<evidence type="ECO:0000313" key="6">
    <source>
        <dbReference type="Proteomes" id="UP000007800"/>
    </source>
</evidence>
<dbReference type="InParanoid" id="C5LRW4"/>
<dbReference type="PANTHER" id="PTHR11069:SF23">
    <property type="entry name" value="LYSOSOMAL ACID GLUCOSYLCERAMIDASE"/>
    <property type="match status" value="1"/>
</dbReference>
<proteinExistence type="inferred from homology"/>
<dbReference type="InterPro" id="IPR001139">
    <property type="entry name" value="Glyco_hydro_30"/>
</dbReference>
<reference evidence="5 6" key="1">
    <citation type="submission" date="2008-07" db="EMBL/GenBank/DDBJ databases">
        <authorList>
            <person name="El-Sayed N."/>
            <person name="Caler E."/>
            <person name="Inman J."/>
            <person name="Amedeo P."/>
            <person name="Hass B."/>
            <person name="Wortman J."/>
        </authorList>
    </citation>
    <scope>NUCLEOTIDE SEQUENCE [LARGE SCALE GENOMIC DNA]</scope>
    <source>
        <strain evidence="6">ATCC 50983 / TXsc</strain>
    </source>
</reference>
<dbReference type="Proteomes" id="UP000007800">
    <property type="component" value="Unassembled WGS sequence"/>
</dbReference>
<feature type="non-terminal residue" evidence="5">
    <location>
        <position position="1"/>
    </location>
</feature>
<dbReference type="PANTHER" id="PTHR11069">
    <property type="entry name" value="GLUCOSYLCERAMIDASE"/>
    <property type="match status" value="1"/>
</dbReference>
<dbReference type="GeneID" id="9043605"/>
<dbReference type="GO" id="GO:0004348">
    <property type="term" value="F:glucosylceramidase activity"/>
    <property type="evidence" value="ECO:0007669"/>
    <property type="project" value="InterPro"/>
</dbReference>
<comment type="similarity">
    <text evidence="1">Belongs to the glycosyl hydrolase 30 family.</text>
</comment>
<sequence>VDAYEKLGVPIWAITQQNEPQNYITQNWATCIFTPEAQLAFIRDHLGPAMKAANKSTKLLFNDDDKNFLPEVAKLIIEDDVAAEYVHGAGIHWYFFDQYDALKDYKEKYLSRYQLLSTENALGSTDINFPTPWQLAVRMPHGVIVDFVTGGSRAFVDYSLTAGAGGNENIVLLDNGTFIAKDAYYTFGQVTRYVRKGSYLLSSVEVVNPGKPADGIHPAGVEAMATINPDRTEVVVLIIRDEEDKEHASTFDIDVELGDGQHVTVTLENVENLSVSTLVVKGRF</sequence>
<organism evidence="6">
    <name type="scientific">Perkinsus marinus (strain ATCC 50983 / TXsc)</name>
    <dbReference type="NCBI Taxonomy" id="423536"/>
    <lineage>
        <taxon>Eukaryota</taxon>
        <taxon>Sar</taxon>
        <taxon>Alveolata</taxon>
        <taxon>Perkinsozoa</taxon>
        <taxon>Perkinsea</taxon>
        <taxon>Perkinsida</taxon>
        <taxon>Perkinsidae</taxon>
        <taxon>Perkinsus</taxon>
    </lineage>
</organism>
<evidence type="ECO:0000256" key="1">
    <source>
        <dbReference type="ARBA" id="ARBA00005382"/>
    </source>
</evidence>
<gene>
    <name evidence="5" type="ORF">Pmar_PMAR025746</name>
</gene>
<dbReference type="EMBL" id="GG684988">
    <property type="protein sequence ID" value="EER00526.1"/>
    <property type="molecule type" value="Genomic_DNA"/>
</dbReference>
<dbReference type="Gene3D" id="3.20.20.80">
    <property type="entry name" value="Glycosidases"/>
    <property type="match status" value="1"/>
</dbReference>
<dbReference type="InterPro" id="IPR033453">
    <property type="entry name" value="Glyco_hydro_30_TIM-barrel"/>
</dbReference>
<keyword evidence="3" id="KW-0378">Hydrolase</keyword>
<dbReference type="GO" id="GO:0006680">
    <property type="term" value="P:glucosylceramide catabolic process"/>
    <property type="evidence" value="ECO:0007669"/>
    <property type="project" value="TreeGrafter"/>
</dbReference>
<dbReference type="SUPFAM" id="SSF51445">
    <property type="entry name" value="(Trans)glycosidases"/>
    <property type="match status" value="1"/>
</dbReference>
<evidence type="ECO:0000256" key="3">
    <source>
        <dbReference type="ARBA" id="ARBA00022801"/>
    </source>
</evidence>
<protein>
    <submittedName>
        <fullName evidence="5">Glucosylceramidase, putative</fullName>
    </submittedName>
</protein>
<evidence type="ECO:0000256" key="2">
    <source>
        <dbReference type="ARBA" id="ARBA00022729"/>
    </source>
</evidence>